<dbReference type="AlphaFoldDB" id="A0AAV6SQW1"/>
<accession>A0AAV6SQW1</accession>
<dbReference type="Proteomes" id="UP000693946">
    <property type="component" value="Linkage Group LG11"/>
</dbReference>
<reference evidence="1 2" key="1">
    <citation type="journal article" date="2021" name="Sci. Rep.">
        <title>Chromosome anchoring in Senegalese sole (Solea senegalensis) reveals sex-associated markers and genome rearrangements in flatfish.</title>
        <authorList>
            <person name="Guerrero-Cozar I."/>
            <person name="Gomez-Garrido J."/>
            <person name="Berbel C."/>
            <person name="Martinez-Blanch J.F."/>
            <person name="Alioto T."/>
            <person name="Claros M.G."/>
            <person name="Gagnaire P.A."/>
            <person name="Manchado M."/>
        </authorList>
    </citation>
    <scope>NUCLEOTIDE SEQUENCE [LARGE SCALE GENOMIC DNA]</scope>
    <source>
        <strain evidence="1">Sse05_10M</strain>
    </source>
</reference>
<dbReference type="EMBL" id="JAGKHQ010000003">
    <property type="protein sequence ID" value="KAG7519554.1"/>
    <property type="molecule type" value="Genomic_DNA"/>
</dbReference>
<sequence length="189" mass="21194">MTTEVTLPAVMQISISEFTTSHSIDSATLVMMSETKFHRSETKFHRSETKVHRLLKMTDMNDTYAVVNKSKHPHPPLKNPAHCDVAPPRCNRTMPTMPSSHYYDNVSAGASATPIYSCVQRRDKRTAVTFDNHRLGEVLPDELISPTNDDYEEFSAASDSSTFCPPAGIGFNCRIQKPRGPREPPPEWS</sequence>
<protein>
    <submittedName>
        <fullName evidence="1">Uncharacterized protein</fullName>
    </submittedName>
</protein>
<comment type="caution">
    <text evidence="1">The sequence shown here is derived from an EMBL/GenBank/DDBJ whole genome shotgun (WGS) entry which is preliminary data.</text>
</comment>
<evidence type="ECO:0000313" key="2">
    <source>
        <dbReference type="Proteomes" id="UP000693946"/>
    </source>
</evidence>
<name>A0AAV6SQW1_SOLSE</name>
<gene>
    <name evidence="1" type="ORF">JOB18_011271</name>
</gene>
<keyword evidence="2" id="KW-1185">Reference proteome</keyword>
<proteinExistence type="predicted"/>
<evidence type="ECO:0000313" key="1">
    <source>
        <dbReference type="EMBL" id="KAG7519554.1"/>
    </source>
</evidence>
<organism evidence="1 2">
    <name type="scientific">Solea senegalensis</name>
    <name type="common">Senegalese sole</name>
    <dbReference type="NCBI Taxonomy" id="28829"/>
    <lineage>
        <taxon>Eukaryota</taxon>
        <taxon>Metazoa</taxon>
        <taxon>Chordata</taxon>
        <taxon>Craniata</taxon>
        <taxon>Vertebrata</taxon>
        <taxon>Euteleostomi</taxon>
        <taxon>Actinopterygii</taxon>
        <taxon>Neopterygii</taxon>
        <taxon>Teleostei</taxon>
        <taxon>Neoteleostei</taxon>
        <taxon>Acanthomorphata</taxon>
        <taxon>Carangaria</taxon>
        <taxon>Pleuronectiformes</taxon>
        <taxon>Pleuronectoidei</taxon>
        <taxon>Soleidae</taxon>
        <taxon>Solea</taxon>
    </lineage>
</organism>